<sequence length="60" mass="7003">MLQKKYLSNSSLNQKVFALLSLLVHYTGLFNIRSPFPYFSKMLDVNVKNKIVNRKLRDGN</sequence>
<comment type="caution">
    <text evidence="1">The sequence shown here is derived from an EMBL/GenBank/DDBJ whole genome shotgun (WGS) entry which is preliminary data.</text>
</comment>
<protein>
    <submittedName>
        <fullName evidence="1">Uncharacterized protein</fullName>
    </submittedName>
</protein>
<dbReference type="EMBL" id="ACIM02000001">
    <property type="protein sequence ID" value="EEW97506.1"/>
    <property type="molecule type" value="Genomic_DNA"/>
</dbReference>
<gene>
    <name evidence="1" type="ORF">GCWU000321_01500</name>
</gene>
<evidence type="ECO:0000313" key="1">
    <source>
        <dbReference type="EMBL" id="EEW97506.1"/>
    </source>
</evidence>
<name>C9LPM0_9FIRM</name>
<evidence type="ECO:0000313" key="2">
    <source>
        <dbReference type="Proteomes" id="UP000004736"/>
    </source>
</evidence>
<keyword evidence="2" id="KW-1185">Reference proteome</keyword>
<proteinExistence type="predicted"/>
<dbReference type="Proteomes" id="UP000004736">
    <property type="component" value="Unassembled WGS sequence"/>
</dbReference>
<dbReference type="AlphaFoldDB" id="C9LPM0"/>
<reference evidence="1" key="1">
    <citation type="submission" date="2009-09" db="EMBL/GenBank/DDBJ databases">
        <authorList>
            <person name="Weinstock G."/>
            <person name="Sodergren E."/>
            <person name="Clifton S."/>
            <person name="Fulton L."/>
            <person name="Fulton B."/>
            <person name="Courtney L."/>
            <person name="Fronick C."/>
            <person name="Harrison M."/>
            <person name="Strong C."/>
            <person name="Farmer C."/>
            <person name="Delahaunty K."/>
            <person name="Markovic C."/>
            <person name="Hall O."/>
            <person name="Minx P."/>
            <person name="Tomlinson C."/>
            <person name="Mitreva M."/>
            <person name="Nelson J."/>
            <person name="Hou S."/>
            <person name="Wollam A."/>
            <person name="Pepin K.H."/>
            <person name="Johnson M."/>
            <person name="Bhonagiri V."/>
            <person name="Nash W.E."/>
            <person name="Warren W."/>
            <person name="Chinwalla A."/>
            <person name="Mardis E.R."/>
            <person name="Wilson R.K."/>
        </authorList>
    </citation>
    <scope>NUCLEOTIDE SEQUENCE [LARGE SCALE GENOMIC DNA]</scope>
    <source>
        <strain evidence="1">DSM 15470</strain>
    </source>
</reference>
<organism evidence="1 2">
    <name type="scientific">Dialister invisus DSM 15470</name>
    <dbReference type="NCBI Taxonomy" id="592028"/>
    <lineage>
        <taxon>Bacteria</taxon>
        <taxon>Bacillati</taxon>
        <taxon>Bacillota</taxon>
        <taxon>Negativicutes</taxon>
        <taxon>Veillonellales</taxon>
        <taxon>Veillonellaceae</taxon>
        <taxon>Dialister</taxon>
    </lineage>
</organism>
<accession>C9LPM0</accession>
<dbReference type="HOGENOM" id="CLU_2933941_0_0_9"/>